<evidence type="ECO:0000313" key="1">
    <source>
        <dbReference type="EMBL" id="EFO15339.1"/>
    </source>
</evidence>
<dbReference type="InParanoid" id="A0A1S0TJZ4"/>
<dbReference type="GeneID" id="9950642"/>
<dbReference type="CTD" id="9950642"/>
<dbReference type="KEGG" id="loa:LOAG_13172"/>
<gene>
    <name evidence="1" type="ORF">LOAG_13172</name>
</gene>
<protein>
    <submittedName>
        <fullName evidence="1">Uncharacterized protein</fullName>
    </submittedName>
</protein>
<feature type="non-terminal residue" evidence="1">
    <location>
        <position position="55"/>
    </location>
</feature>
<name>A0A1S0TJZ4_LOALO</name>
<accession>A0A1S0TJZ4</accession>
<sequence length="55" mass="6327">MLPHKTTYTVYEIVEKYTSLVVIISSNIDCDVEDYSVPIILGGTIKVERWRDIPL</sequence>
<dbReference type="AlphaFoldDB" id="A0A1S0TJZ4"/>
<dbReference type="RefSeq" id="XP_003148730.1">
    <property type="nucleotide sequence ID" value="XM_003148682.1"/>
</dbReference>
<reference evidence="1" key="1">
    <citation type="submission" date="2012-04" db="EMBL/GenBank/DDBJ databases">
        <title>The Genome Sequence of Loa loa.</title>
        <authorList>
            <consortium name="The Broad Institute Genome Sequencing Platform"/>
            <consortium name="Broad Institute Genome Sequencing Center for Infectious Disease"/>
            <person name="Nutman T.B."/>
            <person name="Fink D.L."/>
            <person name="Russ C."/>
            <person name="Young S."/>
            <person name="Zeng Q."/>
            <person name="Gargeya S."/>
            <person name="Alvarado L."/>
            <person name="Berlin A."/>
            <person name="Chapman S.B."/>
            <person name="Chen Z."/>
            <person name="Freedman E."/>
            <person name="Gellesch M."/>
            <person name="Goldberg J."/>
            <person name="Griggs A."/>
            <person name="Gujja S."/>
            <person name="Heilman E.R."/>
            <person name="Heiman D."/>
            <person name="Howarth C."/>
            <person name="Mehta T."/>
            <person name="Neiman D."/>
            <person name="Pearson M."/>
            <person name="Roberts A."/>
            <person name="Saif S."/>
            <person name="Shea T."/>
            <person name="Shenoy N."/>
            <person name="Sisk P."/>
            <person name="Stolte C."/>
            <person name="Sykes S."/>
            <person name="White J."/>
            <person name="Yandava C."/>
            <person name="Haas B."/>
            <person name="Henn M.R."/>
            <person name="Nusbaum C."/>
            <person name="Birren B."/>
        </authorList>
    </citation>
    <scope>NUCLEOTIDE SEQUENCE [LARGE SCALE GENOMIC DNA]</scope>
</reference>
<proteinExistence type="predicted"/>
<organism evidence="1">
    <name type="scientific">Loa loa</name>
    <name type="common">Eye worm</name>
    <name type="synonym">Filaria loa</name>
    <dbReference type="NCBI Taxonomy" id="7209"/>
    <lineage>
        <taxon>Eukaryota</taxon>
        <taxon>Metazoa</taxon>
        <taxon>Ecdysozoa</taxon>
        <taxon>Nematoda</taxon>
        <taxon>Chromadorea</taxon>
        <taxon>Rhabditida</taxon>
        <taxon>Spirurina</taxon>
        <taxon>Spiruromorpha</taxon>
        <taxon>Filarioidea</taxon>
        <taxon>Onchocercidae</taxon>
        <taxon>Loa</taxon>
    </lineage>
</organism>
<dbReference type="EMBL" id="JH712102">
    <property type="protein sequence ID" value="EFO15339.1"/>
    <property type="molecule type" value="Genomic_DNA"/>
</dbReference>